<dbReference type="Proteomes" id="UP000000432">
    <property type="component" value="Chromosome"/>
</dbReference>
<accession>F9UQW9</accession>
<sequence>MKQIFEVIWNATPWQLVSWIGSIVLGVVIAFGLILLFLSMYHR</sequence>
<protein>
    <submittedName>
        <fullName evidence="2">Prophage P2a protein 28</fullName>
    </submittedName>
</protein>
<dbReference type="EnsemblBacteria" id="CCC79608">
    <property type="protein sequence ID" value="CCC79608"/>
    <property type="gene ID" value="lp_2429"/>
</dbReference>
<dbReference type="AlphaFoldDB" id="F9UQW9"/>
<keyword evidence="1" id="KW-0812">Transmembrane</keyword>
<evidence type="ECO:0000313" key="2">
    <source>
        <dbReference type="EMBL" id="CCC79608.1"/>
    </source>
</evidence>
<proteinExistence type="predicted"/>
<feature type="transmembrane region" description="Helical" evidence="1">
    <location>
        <begin position="16"/>
        <end position="38"/>
    </location>
</feature>
<reference key="2">
    <citation type="submission" date="2011-06" db="EMBL/GenBank/DDBJ databases">
        <title>Complete resequencing and reannotation of the Lactobacillus plantarum WCFS1 genome.</title>
        <authorList>
            <person name="Siezen R.J."/>
            <person name="Francke C."/>
            <person name="Renckens B."/>
            <person name="Boekhorst J."/>
            <person name="Wels M."/>
            <person name="Kleerebezem M."/>
            <person name="van Hijum S.A.F.T."/>
        </authorList>
    </citation>
    <scope>NUCLEOTIDE SEQUENCE</scope>
    <source>
        <strain>WCFS1</strain>
    </source>
</reference>
<keyword evidence="3" id="KW-1185">Reference proteome</keyword>
<keyword evidence="1" id="KW-0472">Membrane</keyword>
<keyword evidence="1" id="KW-1133">Transmembrane helix</keyword>
<gene>
    <name evidence="2" type="ordered locus">lp_2429</name>
</gene>
<dbReference type="RefSeq" id="WP_011101761.1">
    <property type="nucleotide sequence ID" value="NC_004567.2"/>
</dbReference>
<organism evidence="2 3">
    <name type="scientific">Lactiplantibacillus plantarum (strain ATCC BAA-793 / NCIMB 8826 / WCFS1)</name>
    <name type="common">Lactobacillus plantarum</name>
    <dbReference type="NCBI Taxonomy" id="220668"/>
    <lineage>
        <taxon>Bacteria</taxon>
        <taxon>Bacillati</taxon>
        <taxon>Bacillota</taxon>
        <taxon>Bacilli</taxon>
        <taxon>Lactobacillales</taxon>
        <taxon>Lactobacillaceae</taxon>
        <taxon>Lactiplantibacillus</taxon>
    </lineage>
</organism>
<dbReference type="KEGG" id="lpl:lp_2429"/>
<dbReference type="HOGENOM" id="CLU_3235301_0_0_9"/>
<evidence type="ECO:0000313" key="3">
    <source>
        <dbReference type="Proteomes" id="UP000000432"/>
    </source>
</evidence>
<dbReference type="STRING" id="220668.lp_2429"/>
<dbReference type="EMBL" id="AL935263">
    <property type="protein sequence ID" value="CCC79608.1"/>
    <property type="molecule type" value="Genomic_DNA"/>
</dbReference>
<evidence type="ECO:0000256" key="1">
    <source>
        <dbReference type="SAM" id="Phobius"/>
    </source>
</evidence>
<reference evidence="2 3" key="1">
    <citation type="journal article" date="2003" name="Proc. Natl. Acad. Sci. U.S.A.">
        <title>Complete genome sequence of Lactobacillus plantarum WCFS1.</title>
        <authorList>
            <person name="Kleerebezem M."/>
            <person name="Boekhorst J."/>
            <person name="van Kranenburg R."/>
            <person name="Molenaar D."/>
            <person name="Kuipers O.P."/>
            <person name="Leer R."/>
            <person name="Tarchini R."/>
            <person name="Peters S.A."/>
            <person name="Sandbrink H.M."/>
            <person name="Fiers M.W."/>
            <person name="Stiekema W."/>
            <person name="Lankhorst R.M."/>
            <person name="Bron P.A."/>
            <person name="Hoffer S.M."/>
            <person name="Groot M.N."/>
            <person name="Kerkhoven R."/>
            <person name="de Vries M."/>
            <person name="Ursing B."/>
            <person name="de Vos W.M."/>
            <person name="Siezen R.J."/>
        </authorList>
    </citation>
    <scope>NUCLEOTIDE SEQUENCE [LARGE SCALE GENOMIC DNA]</scope>
    <source>
        <strain evidence="3">ATCC BAA-793 / NCIMB 8826 / WCFS1</strain>
    </source>
</reference>
<name>F9UQW9_LACPL</name>
<reference evidence="2 3" key="3">
    <citation type="journal article" date="2012" name="J. Bacteriol.">
        <title>Complete resequencing and reannotation of the Lactobacillus plantarum WCFS1 genome.</title>
        <authorList>
            <person name="Siezen R.J."/>
            <person name="Francke C."/>
            <person name="Renckens B."/>
            <person name="Boekhorst J."/>
            <person name="Wels M."/>
            <person name="Kleerebezem M."/>
            <person name="van Hijum S.A.F.T."/>
        </authorList>
    </citation>
    <scope>NUCLEOTIDE SEQUENCE [LARGE SCALE GENOMIC DNA]</scope>
    <source>
        <strain evidence="3">ATCC BAA-793 / NCIMB 8826 / WCFS1</strain>
    </source>
</reference>